<evidence type="ECO:0000256" key="2">
    <source>
        <dbReference type="SAM" id="Phobius"/>
    </source>
</evidence>
<evidence type="ECO:0000313" key="3">
    <source>
        <dbReference type="EMBL" id="SIR98003.1"/>
    </source>
</evidence>
<dbReference type="Proteomes" id="UP000186218">
    <property type="component" value="Unassembled WGS sequence"/>
</dbReference>
<feature type="compositionally biased region" description="Low complexity" evidence="1">
    <location>
        <begin position="1"/>
        <end position="17"/>
    </location>
</feature>
<keyword evidence="4" id="KW-1185">Reference proteome</keyword>
<protein>
    <submittedName>
        <fullName evidence="3">Uncharacterized protein</fullName>
    </submittedName>
</protein>
<evidence type="ECO:0000313" key="4">
    <source>
        <dbReference type="Proteomes" id="UP000186218"/>
    </source>
</evidence>
<gene>
    <name evidence="3" type="ORF">SAMN05445060_1928</name>
</gene>
<organism evidence="3 4">
    <name type="scientific">Williamsia sterculiae</name>
    <dbReference type="NCBI Taxonomy" id="1344003"/>
    <lineage>
        <taxon>Bacteria</taxon>
        <taxon>Bacillati</taxon>
        <taxon>Actinomycetota</taxon>
        <taxon>Actinomycetes</taxon>
        <taxon>Mycobacteriales</taxon>
        <taxon>Nocardiaceae</taxon>
        <taxon>Williamsia</taxon>
    </lineage>
</organism>
<accession>A0A1N7FCG0</accession>
<keyword evidence="2" id="KW-0472">Membrane</keyword>
<name>A0A1N7FCG0_9NOCA</name>
<proteinExistence type="predicted"/>
<feature type="region of interest" description="Disordered" evidence="1">
    <location>
        <begin position="1"/>
        <end position="36"/>
    </location>
</feature>
<dbReference type="AlphaFoldDB" id="A0A1N7FCG0"/>
<reference evidence="3 4" key="1">
    <citation type="submission" date="2017-01" db="EMBL/GenBank/DDBJ databases">
        <authorList>
            <person name="Mah S.A."/>
            <person name="Swanson W.J."/>
            <person name="Moy G.W."/>
            <person name="Vacquier V.D."/>
        </authorList>
    </citation>
    <scope>NUCLEOTIDE SEQUENCE [LARGE SCALE GENOMIC DNA]</scope>
    <source>
        <strain evidence="3 4">CPCC 203464</strain>
    </source>
</reference>
<keyword evidence="2" id="KW-1133">Transmembrane helix</keyword>
<keyword evidence="2" id="KW-0812">Transmembrane</keyword>
<feature type="transmembrane region" description="Helical" evidence="2">
    <location>
        <begin position="49"/>
        <end position="71"/>
    </location>
</feature>
<dbReference type="EMBL" id="FTNT01000005">
    <property type="protein sequence ID" value="SIR98003.1"/>
    <property type="molecule type" value="Genomic_DNA"/>
</dbReference>
<evidence type="ECO:0000256" key="1">
    <source>
        <dbReference type="SAM" id="MobiDB-lite"/>
    </source>
</evidence>
<feature type="transmembrane region" description="Helical" evidence="2">
    <location>
        <begin position="77"/>
        <end position="98"/>
    </location>
</feature>
<dbReference type="STRING" id="1344003.SAMN05445060_1928"/>
<dbReference type="OrthoDB" id="4764457at2"/>
<sequence>MSTPATPRSTTPAAVPAHARTDAPTADFAAPNPAGDSGRRLMVSTTWRWVSFVLGCVLLVLCAWALGHWIPRWTRDYGSVLVFLGLFLVMSIAGRWFWAGIDAALGKVIKGSDSQ</sequence>